<evidence type="ECO:0000313" key="2">
    <source>
        <dbReference type="Proteomes" id="UP000184442"/>
    </source>
</evidence>
<reference evidence="1 2" key="1">
    <citation type="submission" date="2016-11" db="EMBL/GenBank/DDBJ databases">
        <authorList>
            <person name="Jaros S."/>
            <person name="Januszkiewicz K."/>
            <person name="Wedrychowicz H."/>
        </authorList>
    </citation>
    <scope>NUCLEOTIDE SEQUENCE [LARGE SCALE GENOMIC DNA]</scope>
    <source>
        <strain evidence="1 2">DSM 19022</strain>
    </source>
</reference>
<dbReference type="STRING" id="1122184.SAMN02745176_03508"/>
<dbReference type="RefSeq" id="WP_073028121.1">
    <property type="nucleotide sequence ID" value="NZ_FQZS01000049.1"/>
</dbReference>
<accession>A0A1M6J513</accession>
<name>A0A1M6J513_9FIRM</name>
<protein>
    <submittedName>
        <fullName evidence="1">Uncharacterized protein</fullName>
    </submittedName>
</protein>
<dbReference type="EMBL" id="FQZS01000049">
    <property type="protein sequence ID" value="SHJ41732.1"/>
    <property type="molecule type" value="Genomic_DNA"/>
</dbReference>
<keyword evidence="2" id="KW-1185">Reference proteome</keyword>
<proteinExistence type="predicted"/>
<evidence type="ECO:0000313" key="1">
    <source>
        <dbReference type="EMBL" id="SHJ41732.1"/>
    </source>
</evidence>
<organism evidence="1 2">
    <name type="scientific">Lutispora thermophila DSM 19022</name>
    <dbReference type="NCBI Taxonomy" id="1122184"/>
    <lineage>
        <taxon>Bacteria</taxon>
        <taxon>Bacillati</taxon>
        <taxon>Bacillota</taxon>
        <taxon>Clostridia</taxon>
        <taxon>Lutisporales</taxon>
        <taxon>Lutisporaceae</taxon>
        <taxon>Lutispora</taxon>
    </lineage>
</organism>
<dbReference type="AlphaFoldDB" id="A0A1M6J513"/>
<sequence>MRYYTSEMLIQVFVIAVILGFTLRELETAGKEIWNIVIESIEMHRLQKRKKPARSLATQRVSKTPIYRG</sequence>
<dbReference type="Proteomes" id="UP000184442">
    <property type="component" value="Unassembled WGS sequence"/>
</dbReference>
<gene>
    <name evidence="1" type="ORF">SAMN02745176_03508</name>
</gene>